<feature type="compositionally biased region" description="Basic residues" evidence="5">
    <location>
        <begin position="763"/>
        <end position="773"/>
    </location>
</feature>
<dbReference type="InterPro" id="IPR002931">
    <property type="entry name" value="Transglutaminase-like"/>
</dbReference>
<protein>
    <submittedName>
        <fullName evidence="7">Gamma-glutamyltranspeptidase</fullName>
    </submittedName>
</protein>
<gene>
    <name evidence="7" type="ORF">OZSIB_3223</name>
</gene>
<dbReference type="Pfam" id="PF01019">
    <property type="entry name" value="G_glu_transpept"/>
    <property type="match status" value="1"/>
</dbReference>
<keyword evidence="3" id="KW-0378">Hydrolase</keyword>
<dbReference type="Gene3D" id="3.60.20.40">
    <property type="match status" value="1"/>
</dbReference>
<feature type="region of interest" description="Disordered" evidence="5">
    <location>
        <begin position="544"/>
        <end position="565"/>
    </location>
</feature>
<organism evidence="7 8">
    <name type="scientific">Candidatus Ozemobacter sibiricus</name>
    <dbReference type="NCBI Taxonomy" id="2268124"/>
    <lineage>
        <taxon>Bacteria</taxon>
        <taxon>Candidatus Ozemobacteria</taxon>
        <taxon>Candidatus Ozemobacterales</taxon>
        <taxon>Candidatus Ozemobacteraceae</taxon>
        <taxon>Candidatus Ozemobacter</taxon>
    </lineage>
</organism>
<evidence type="ECO:0000256" key="5">
    <source>
        <dbReference type="SAM" id="MobiDB-lite"/>
    </source>
</evidence>
<comment type="caution">
    <text evidence="7">The sequence shown here is derived from an EMBL/GenBank/DDBJ whole genome shotgun (WGS) entry which is preliminary data.</text>
</comment>
<dbReference type="GO" id="GO:0016787">
    <property type="term" value="F:hydrolase activity"/>
    <property type="evidence" value="ECO:0007669"/>
    <property type="project" value="UniProtKB-KW"/>
</dbReference>
<accession>A0A367ZRJ2</accession>
<dbReference type="SMART" id="SM00460">
    <property type="entry name" value="TGc"/>
    <property type="match status" value="1"/>
</dbReference>
<proteinExistence type="inferred from homology"/>
<dbReference type="Gene3D" id="3.10.620.30">
    <property type="match status" value="1"/>
</dbReference>
<evidence type="ECO:0000313" key="8">
    <source>
        <dbReference type="Proteomes" id="UP000252355"/>
    </source>
</evidence>
<sequence length="791" mass="85262">MALGPCRGAALARTLVASGPYGAVSTGHPEATHAALRLLERGGNAIDAAVAAAFVLAVVDPSNSGLGGDGFALVSQPDGTIEAWDASAPPPRRRSGSRSEIGLPTEPALLLHLHRRGGTRGLPEVMAPAIRLARRGCKVSSSLERLLEKNLQRFPDALARQRFGPQGWPARAGEHLAQPELAEVLSAMAIDGGASFYRGPHAAIMAADLRARGSDHTLEDLAAFVPRAVEPVRLSFGPWTLVGTPPPSSALVVMWLVKALVREHLPDFTSAEGTRRTIDLLCRALLIKHRHLAACLTSPRRFLALLEHGLTRPAQELSPEAASGPDETTHLVTWDRQGRIVSLTLTLGRHFGTRDFSPLGFFYNDEMRNFTPAVAKYPADYPPQAGPISAKAPLLLLRDGRPVLAIGGAGANRIISNLAIILAGFIQGIASLPALIHGPRLAPREPSGPVVEWAPPATTSRPLAPTPEVASLTVQPAGSDLFGLVAAVASLDSHLVAVGDFRRSGAAGALRRNPEAPRTWQLDVFTWHRKGLEEVAIADVVPSPRQTSTGWHHIGEPLPEPHPGPTVRRRLAMPSTASAVMLRQQVRIDPTAPAGAPPPWDDPTRWSCPLPLGPREQEFLTQIPAGLAGRALVDWLAVTIGHGIPYQRLPGRMSGEDLLRLGHGDCSGKARLFQDMARARGLPCRLVGGLILRPGWQEATHIWNEVWLDGRWETVCTTNHVLGRLPPNWLIMRYGDTGTLETPGRMLFRLHEVDQRSRLARSVRRPWGRRRPRPTSSPALSEPAPTEHAAP</sequence>
<dbReference type="Pfam" id="PF01841">
    <property type="entry name" value="Transglut_core"/>
    <property type="match status" value="1"/>
</dbReference>
<reference evidence="7 8" key="1">
    <citation type="submission" date="2018-05" db="EMBL/GenBank/DDBJ databases">
        <title>A metagenomic window into the 2 km-deep terrestrial subsurface aquifer revealed taxonomically and functionally diverse microbial community comprising novel uncultured bacterial lineages.</title>
        <authorList>
            <person name="Kadnikov V.V."/>
            <person name="Mardanov A.V."/>
            <person name="Beletsky A.V."/>
            <person name="Banks D."/>
            <person name="Pimenov N.V."/>
            <person name="Frank Y.A."/>
            <person name="Karnachuk O.V."/>
            <person name="Ravin N.V."/>
        </authorList>
    </citation>
    <scope>NUCLEOTIDE SEQUENCE [LARGE SCALE GENOMIC DNA]</scope>
    <source>
        <strain evidence="7">BY5</strain>
    </source>
</reference>
<evidence type="ECO:0000313" key="7">
    <source>
        <dbReference type="EMBL" id="RCK80477.1"/>
    </source>
</evidence>
<dbReference type="InterPro" id="IPR051792">
    <property type="entry name" value="GGT_bact"/>
</dbReference>
<comment type="similarity">
    <text evidence="1">Belongs to the gamma-glutamyltransferase family.</text>
</comment>
<evidence type="ECO:0000256" key="2">
    <source>
        <dbReference type="ARBA" id="ARBA00022679"/>
    </source>
</evidence>
<dbReference type="SUPFAM" id="SSF56235">
    <property type="entry name" value="N-terminal nucleophile aminohydrolases (Ntn hydrolases)"/>
    <property type="match status" value="1"/>
</dbReference>
<dbReference type="InterPro" id="IPR038765">
    <property type="entry name" value="Papain-like_cys_pep_sf"/>
</dbReference>
<evidence type="ECO:0000256" key="4">
    <source>
        <dbReference type="ARBA" id="ARBA00023145"/>
    </source>
</evidence>
<evidence type="ECO:0000259" key="6">
    <source>
        <dbReference type="SMART" id="SM00460"/>
    </source>
</evidence>
<dbReference type="PANTHER" id="PTHR43199">
    <property type="entry name" value="GLUTATHIONE HYDROLASE"/>
    <property type="match status" value="1"/>
</dbReference>
<dbReference type="Proteomes" id="UP000252355">
    <property type="component" value="Unassembled WGS sequence"/>
</dbReference>
<keyword evidence="2" id="KW-0808">Transferase</keyword>
<dbReference type="EMBL" id="QOQW01000006">
    <property type="protein sequence ID" value="RCK80477.1"/>
    <property type="molecule type" value="Genomic_DNA"/>
</dbReference>
<feature type="region of interest" description="Disordered" evidence="5">
    <location>
        <begin position="763"/>
        <end position="791"/>
    </location>
</feature>
<evidence type="ECO:0000256" key="3">
    <source>
        <dbReference type="ARBA" id="ARBA00022801"/>
    </source>
</evidence>
<feature type="domain" description="Transglutaminase-like" evidence="6">
    <location>
        <begin position="658"/>
        <end position="719"/>
    </location>
</feature>
<dbReference type="PRINTS" id="PR01210">
    <property type="entry name" value="GGTRANSPTASE"/>
</dbReference>
<feature type="region of interest" description="Disordered" evidence="5">
    <location>
        <begin position="82"/>
        <end position="101"/>
    </location>
</feature>
<dbReference type="SUPFAM" id="SSF54001">
    <property type="entry name" value="Cysteine proteinases"/>
    <property type="match status" value="1"/>
</dbReference>
<dbReference type="PANTHER" id="PTHR43199:SF1">
    <property type="entry name" value="GLUTATHIONE HYDROLASE PROENZYME"/>
    <property type="match status" value="1"/>
</dbReference>
<dbReference type="GO" id="GO:0016740">
    <property type="term" value="F:transferase activity"/>
    <property type="evidence" value="ECO:0007669"/>
    <property type="project" value="UniProtKB-KW"/>
</dbReference>
<dbReference type="InterPro" id="IPR043137">
    <property type="entry name" value="GGT_ssub_C"/>
</dbReference>
<dbReference type="InterPro" id="IPR029055">
    <property type="entry name" value="Ntn_hydrolases_N"/>
</dbReference>
<dbReference type="AlphaFoldDB" id="A0A367ZRJ2"/>
<evidence type="ECO:0000256" key="1">
    <source>
        <dbReference type="ARBA" id="ARBA00009381"/>
    </source>
</evidence>
<keyword evidence="4" id="KW-0865">Zymogen</keyword>
<name>A0A367ZRJ2_9BACT</name>